<keyword evidence="2 4" id="KW-0238">DNA-binding</keyword>
<dbReference type="PANTHER" id="PTHR47506">
    <property type="entry name" value="TRANSCRIPTIONAL REGULATORY PROTEIN"/>
    <property type="match status" value="1"/>
</dbReference>
<dbReference type="InterPro" id="IPR009057">
    <property type="entry name" value="Homeodomain-like_sf"/>
</dbReference>
<evidence type="ECO:0000256" key="2">
    <source>
        <dbReference type="ARBA" id="ARBA00023125"/>
    </source>
</evidence>
<organism evidence="6 7">
    <name type="scientific">Spongisporangium articulatum</name>
    <dbReference type="NCBI Taxonomy" id="3362603"/>
    <lineage>
        <taxon>Bacteria</taxon>
        <taxon>Bacillati</taxon>
        <taxon>Actinomycetota</taxon>
        <taxon>Actinomycetes</taxon>
        <taxon>Kineosporiales</taxon>
        <taxon>Kineosporiaceae</taxon>
        <taxon>Spongisporangium</taxon>
    </lineage>
</organism>
<dbReference type="SUPFAM" id="SSF46689">
    <property type="entry name" value="Homeodomain-like"/>
    <property type="match status" value="1"/>
</dbReference>
<reference evidence="6 7" key="1">
    <citation type="submission" date="2024-10" db="EMBL/GenBank/DDBJ databases">
        <title>The Natural Products Discovery Center: Release of the First 8490 Sequenced Strains for Exploring Actinobacteria Biosynthetic Diversity.</title>
        <authorList>
            <person name="Kalkreuter E."/>
            <person name="Kautsar S.A."/>
            <person name="Yang D."/>
            <person name="Bader C.D."/>
            <person name="Teijaro C.N."/>
            <person name="Fluegel L."/>
            <person name="Davis C.M."/>
            <person name="Simpson J.R."/>
            <person name="Lauterbach L."/>
            <person name="Steele A.D."/>
            <person name="Gui C."/>
            <person name="Meng S."/>
            <person name="Li G."/>
            <person name="Viehrig K."/>
            <person name="Ye F."/>
            <person name="Su P."/>
            <person name="Kiefer A.F."/>
            <person name="Nichols A."/>
            <person name="Cepeda A.J."/>
            <person name="Yan W."/>
            <person name="Fan B."/>
            <person name="Jiang Y."/>
            <person name="Adhikari A."/>
            <person name="Zheng C.-J."/>
            <person name="Schuster L."/>
            <person name="Cowan T.M."/>
            <person name="Smanski M.J."/>
            <person name="Chevrette M.G."/>
            <person name="De Carvalho L.P.S."/>
            <person name="Shen B."/>
        </authorList>
    </citation>
    <scope>NUCLEOTIDE SEQUENCE [LARGE SCALE GENOMIC DNA]</scope>
    <source>
        <strain evidence="6 7">NPDC049639</strain>
    </source>
</reference>
<protein>
    <submittedName>
        <fullName evidence="6">TetR/AcrR family transcriptional regulator</fullName>
    </submittedName>
</protein>
<gene>
    <name evidence="6" type="ORF">ACIB24_06690</name>
</gene>
<comment type="caution">
    <text evidence="6">The sequence shown here is derived from an EMBL/GenBank/DDBJ whole genome shotgun (WGS) entry which is preliminary data.</text>
</comment>
<evidence type="ECO:0000256" key="3">
    <source>
        <dbReference type="ARBA" id="ARBA00023163"/>
    </source>
</evidence>
<dbReference type="InterPro" id="IPR036271">
    <property type="entry name" value="Tet_transcr_reg_TetR-rel_C_sf"/>
</dbReference>
<keyword evidence="3" id="KW-0804">Transcription</keyword>
<keyword evidence="1" id="KW-0805">Transcription regulation</keyword>
<evidence type="ECO:0000313" key="7">
    <source>
        <dbReference type="Proteomes" id="UP001612915"/>
    </source>
</evidence>
<proteinExistence type="predicted"/>
<dbReference type="Pfam" id="PF21993">
    <property type="entry name" value="TetR_C_13_2"/>
    <property type="match status" value="1"/>
</dbReference>
<dbReference type="Proteomes" id="UP001612915">
    <property type="component" value="Unassembled WGS sequence"/>
</dbReference>
<name>A0ABW8AL60_9ACTN</name>
<dbReference type="PROSITE" id="PS50977">
    <property type="entry name" value="HTH_TETR_2"/>
    <property type="match status" value="1"/>
</dbReference>
<keyword evidence="7" id="KW-1185">Reference proteome</keyword>
<evidence type="ECO:0000256" key="4">
    <source>
        <dbReference type="PROSITE-ProRule" id="PRU00335"/>
    </source>
</evidence>
<evidence type="ECO:0000256" key="1">
    <source>
        <dbReference type="ARBA" id="ARBA00023015"/>
    </source>
</evidence>
<dbReference type="InterPro" id="IPR054156">
    <property type="entry name" value="YxaF_TetR_C"/>
</dbReference>
<dbReference type="InterPro" id="IPR001647">
    <property type="entry name" value="HTH_TetR"/>
</dbReference>
<sequence length="188" mass="19619">MSPTAKDTRERMVEGAVRLLATKGLQGASLGEVLEATGAPRGSIYHHFPGGKDELVAAAMQVVGDRTLTDLRALSGATPETVTAAFLDKWRTLLLGTDFRAGCGVLAVTVAAEQGPLLDAARAVFREWRAALAELFVAGGAERPAAESFSTILLAATEGAVVLSRADRGIEAFETVAAQLTQQARTLG</sequence>
<feature type="DNA-binding region" description="H-T-H motif" evidence="4">
    <location>
        <begin position="29"/>
        <end position="48"/>
    </location>
</feature>
<evidence type="ECO:0000313" key="6">
    <source>
        <dbReference type="EMBL" id="MFI7586747.1"/>
    </source>
</evidence>
<dbReference type="EMBL" id="JBITLV010000002">
    <property type="protein sequence ID" value="MFI7586747.1"/>
    <property type="molecule type" value="Genomic_DNA"/>
</dbReference>
<evidence type="ECO:0000259" key="5">
    <source>
        <dbReference type="PROSITE" id="PS50977"/>
    </source>
</evidence>
<dbReference type="Pfam" id="PF00440">
    <property type="entry name" value="TetR_N"/>
    <property type="match status" value="1"/>
</dbReference>
<dbReference type="SUPFAM" id="SSF48498">
    <property type="entry name" value="Tetracyclin repressor-like, C-terminal domain"/>
    <property type="match status" value="1"/>
</dbReference>
<feature type="domain" description="HTH tetR-type" evidence="5">
    <location>
        <begin position="6"/>
        <end position="66"/>
    </location>
</feature>
<dbReference type="Gene3D" id="1.10.357.10">
    <property type="entry name" value="Tetracycline Repressor, domain 2"/>
    <property type="match status" value="1"/>
</dbReference>
<dbReference type="PANTHER" id="PTHR47506:SF3">
    <property type="entry name" value="HTH-TYPE TRANSCRIPTIONAL REGULATOR LMRA"/>
    <property type="match status" value="1"/>
</dbReference>
<accession>A0ABW8AL60</accession>
<dbReference type="RefSeq" id="WP_398277093.1">
    <property type="nucleotide sequence ID" value="NZ_JBITLV010000002.1"/>
</dbReference>